<dbReference type="OrthoDB" id="2121828at2759"/>
<organism evidence="1 2">
    <name type="scientific">Aquilegia coerulea</name>
    <name type="common">Rocky mountain columbine</name>
    <dbReference type="NCBI Taxonomy" id="218851"/>
    <lineage>
        <taxon>Eukaryota</taxon>
        <taxon>Viridiplantae</taxon>
        <taxon>Streptophyta</taxon>
        <taxon>Embryophyta</taxon>
        <taxon>Tracheophyta</taxon>
        <taxon>Spermatophyta</taxon>
        <taxon>Magnoliopsida</taxon>
        <taxon>Ranunculales</taxon>
        <taxon>Ranunculaceae</taxon>
        <taxon>Thalictroideae</taxon>
        <taxon>Aquilegia</taxon>
    </lineage>
</organism>
<dbReference type="EMBL" id="KZ305023">
    <property type="protein sequence ID" value="PIA57653.1"/>
    <property type="molecule type" value="Genomic_DNA"/>
</dbReference>
<dbReference type="InParanoid" id="A0A2G5EPH8"/>
<proteinExistence type="predicted"/>
<keyword evidence="2" id="KW-1185">Reference proteome</keyword>
<dbReference type="AlphaFoldDB" id="A0A2G5EPH8"/>
<dbReference type="STRING" id="218851.A0A2G5EPH8"/>
<sequence length="137" mass="15592">MLIQKALQTGTGPNNSEAYTINGLPRPLYNFSTKVYPNVIHITVKVKGASLTLCKRKKTSHGKSQIWHGPKEEVAGLLIIPVLVTRVNFYWEGLQNHTHVLNRVSDRLVDQRLHYTSPDMCVLCVLQGTRYYLMMNI</sequence>
<reference evidence="1 2" key="1">
    <citation type="submission" date="2017-09" db="EMBL/GenBank/DDBJ databases">
        <title>WGS assembly of Aquilegia coerulea Goldsmith.</title>
        <authorList>
            <person name="Hodges S."/>
            <person name="Kramer E."/>
            <person name="Nordborg M."/>
            <person name="Tomkins J."/>
            <person name="Borevitz J."/>
            <person name="Derieg N."/>
            <person name="Yan J."/>
            <person name="Mihaltcheva S."/>
            <person name="Hayes R.D."/>
            <person name="Rokhsar D."/>
        </authorList>
    </citation>
    <scope>NUCLEOTIDE SEQUENCE [LARGE SCALE GENOMIC DNA]</scope>
    <source>
        <strain evidence="2">cv. Goldsmith</strain>
    </source>
</reference>
<protein>
    <submittedName>
        <fullName evidence="1">Uncharacterized protein</fullName>
    </submittedName>
</protein>
<evidence type="ECO:0000313" key="2">
    <source>
        <dbReference type="Proteomes" id="UP000230069"/>
    </source>
</evidence>
<gene>
    <name evidence="1" type="ORF">AQUCO_00600409v1</name>
</gene>
<name>A0A2G5EPH8_AQUCA</name>
<evidence type="ECO:0000313" key="1">
    <source>
        <dbReference type="EMBL" id="PIA57653.1"/>
    </source>
</evidence>
<accession>A0A2G5EPH8</accession>
<dbReference type="Proteomes" id="UP000230069">
    <property type="component" value="Unassembled WGS sequence"/>
</dbReference>